<evidence type="ECO:0000256" key="2">
    <source>
        <dbReference type="ARBA" id="ARBA00022679"/>
    </source>
</evidence>
<dbReference type="PANTHER" id="PTHR34456:SF13">
    <property type="entry name" value="REVERSE TRANSCRIPTASE DOMAIN-CONTAINING PROTEIN"/>
    <property type="match status" value="1"/>
</dbReference>
<evidence type="ECO:0000313" key="5">
    <source>
        <dbReference type="EMBL" id="WLK77418.1"/>
    </source>
</evidence>
<accession>A0AA49X802</accession>
<name>A0AA49X802_9VIRU</name>
<dbReference type="GO" id="GO:0003968">
    <property type="term" value="F:RNA-directed RNA polymerase activity"/>
    <property type="evidence" value="ECO:0007669"/>
    <property type="project" value="UniProtKB-KW"/>
</dbReference>
<evidence type="ECO:0000256" key="1">
    <source>
        <dbReference type="ARBA" id="ARBA00022484"/>
    </source>
</evidence>
<feature type="domain" description="Reverse transcriptase" evidence="4">
    <location>
        <begin position="214"/>
        <end position="437"/>
    </location>
</feature>
<dbReference type="InterPro" id="IPR008686">
    <property type="entry name" value="RNA_pol_mitovir"/>
</dbReference>
<dbReference type="PROSITE" id="PS50878">
    <property type="entry name" value="RT_POL"/>
    <property type="match status" value="1"/>
</dbReference>
<keyword evidence="1 5" id="KW-0696">RNA-directed RNA polymerase</keyword>
<dbReference type="SUPFAM" id="SSF56672">
    <property type="entry name" value="DNA/RNA polymerases"/>
    <property type="match status" value="1"/>
</dbReference>
<keyword evidence="3" id="KW-0548">Nucleotidyltransferase</keyword>
<keyword evidence="2" id="KW-0808">Transferase</keyword>
<reference evidence="5" key="1">
    <citation type="journal article" date="2023" name="Front. Cell. Infect. Microbiol.">
        <title>Virome Analysis of an Ectomycorrhizal Fungus Suillus luteus Revealing Potential Evolutionary Implications.</title>
        <authorList>
            <person name="Liu H."/>
            <person name="Zhang Y."/>
            <person name="Liu Y."/>
            <person name="Xiao J."/>
            <person name="Huang Z."/>
            <person name="Li Y."/>
            <person name="Li H."/>
            <person name="Li P."/>
        </authorList>
    </citation>
    <scope>NUCLEOTIDE SEQUENCE</scope>
    <source>
        <strain evidence="5">SlMV1</strain>
    </source>
</reference>
<dbReference type="Pfam" id="PF05919">
    <property type="entry name" value="Mitovir_RNA_pol"/>
    <property type="match status" value="1"/>
</dbReference>
<protein>
    <submittedName>
        <fullName evidence="5">RNA-dependent RNA polymerase</fullName>
    </submittedName>
</protein>
<dbReference type="InterPro" id="IPR043502">
    <property type="entry name" value="DNA/RNA_pol_sf"/>
</dbReference>
<dbReference type="EMBL" id="OQ862545">
    <property type="protein sequence ID" value="WLK77418.1"/>
    <property type="molecule type" value="Genomic_RNA"/>
</dbReference>
<dbReference type="InterPro" id="IPR000477">
    <property type="entry name" value="RT_dom"/>
</dbReference>
<sequence>MNRKLNLIILKWTTKFFFSSSSLLEVSKDIKQFLKLIDKYQATKGLLWTIKRLKLIRLISTKYIAGEPIKVYPEIIGISPDGFPKAILFLKKYADGTKFHKQFFLTLMTLSRTIVYKGEPDYSSITQPFKGTCKTIDQDFVKTFVKDFDLFAERGMFSNKSFLLTIKAGPLGHSLLTSLKHYMLYSGLHLQHIIVVGGPQLMNHIRDLKLYFKNKITMDYDKSKLTNRKLSIVYDPEAKARIIGIVDYLTQVILQPFSQQVFDKLRKLEQDRTFTQDPYINKVPGNKFHSLDLSSATDRFPIDVQKQLITEMVDKQFAYSWSRLMIAEPFLAPNGNRLQYAVGQPMGARSSWAVFTLSHHLVVQYAAFQVGLYPFKDYILLGDDIVIANDKVAEKYREIMEQLGVDISSFKTHTSENTYEFAKRWFQDGVEITGIPLNSFITNIDKPFELFNSVFELYKRGYTGYNLETSVAMTVSLLTSSSKFNFPKKIKYMEHLLENFRVGMVNLSGNLDYNRTREIWASATKLHEGFPLPSESTMRLEYNRVGSSVVSTMILSILSKIEKFGKEMIQEGPKLIGVSEESYKEIPKEILKNTPNWRALELSLVNLSNAHNDLGFSADLLKTLQNVSMVNIEALSRMDRSSIRLMYQTQKFTTRMYKQLEFEPDYLVTRVQSMRVQRAFMDTRKSLGLPLRGDG</sequence>
<proteinExistence type="predicted"/>
<evidence type="ECO:0000259" key="4">
    <source>
        <dbReference type="PROSITE" id="PS50878"/>
    </source>
</evidence>
<evidence type="ECO:0000256" key="3">
    <source>
        <dbReference type="ARBA" id="ARBA00022695"/>
    </source>
</evidence>
<organism evidence="5">
    <name type="scientific">Suillus luteus mitovirus 1</name>
    <dbReference type="NCBI Taxonomy" id="3067810"/>
    <lineage>
        <taxon>Viruses</taxon>
        <taxon>Riboviria</taxon>
        <taxon>Orthornavirae</taxon>
        <taxon>Lenarviricota</taxon>
        <taxon>Howeltoviricetes</taxon>
        <taxon>Cryppavirales</taxon>
        <taxon>Mitoviridae</taxon>
        <taxon>Mitovirus</taxon>
    </lineage>
</organism>
<dbReference type="PANTHER" id="PTHR34456">
    <property type="entry name" value="MITOVIRUS RNA-DEPENDENT RNA POLYMERASE"/>
    <property type="match status" value="1"/>
</dbReference>